<comment type="caution">
    <text evidence="12">The sequence shown here is derived from an EMBL/GenBank/DDBJ whole genome shotgun (WGS) entry which is preliminary data.</text>
</comment>
<dbReference type="GO" id="GO:0016125">
    <property type="term" value="P:sterol metabolic process"/>
    <property type="evidence" value="ECO:0007669"/>
    <property type="project" value="TreeGrafter"/>
</dbReference>
<evidence type="ECO:0000256" key="5">
    <source>
        <dbReference type="ARBA" id="ARBA00022723"/>
    </source>
</evidence>
<sequence length="545" mass="62658">MEKQRKNEKEKRKEKGFSRLSTASVVESIAPSPYVEECTTIEHRCRYIKDNSFYGWLKILLSLPYSKVMELDKLLAMPALLALLLLYLHFMRRKIRNGIQNLPPGSSGWPIVGETFKFISAAREGTPVRFIQERMERYDSRVFKTSFLGDPMAVFCGTAGNKFLFSNENKNVQVWWPSSIKKLLRSSLVNKVGDEAKMTRRLLLTFLNPEILRNFVPKMDTIAQIHINTHWQGKEQVVVHSTVQKYTYALACSLFLSIEDPLHDSKFSSRFHRFLKGLVGFSINLPGTRFHQAMKAANEIREEIKKIIKQRKVDLEEKRASPSQDILSHLLATPDSNGRFLTEIEIMDNILLLLFAGHDTSRSTLSSLMRYLAQLPHVYNKVLAEQVEISRAKGEGESLQWEDVQKMKYSWNVASEVLRLSPPVTGAYREALRDFSYADYTIGKGWKLHWTTCSSHVDPRLFANPEAFDASRFEGAGPAPYSYVPFGGGPRMCLGLEFARLEILVFMHHIVKQFKWDLVNPNEKFKYDPMLEPVDGLPVLLHRHH</sequence>
<keyword evidence="9 10" id="KW-0349">Heme</keyword>
<comment type="subcellular location">
    <subcellularLocation>
        <location evidence="2">Membrane</location>
        <topology evidence="2">Single-pass membrane protein</topology>
    </subcellularLocation>
</comment>
<evidence type="ECO:0000256" key="9">
    <source>
        <dbReference type="PIRSR" id="PIRSR602401-1"/>
    </source>
</evidence>
<dbReference type="PRINTS" id="PR00385">
    <property type="entry name" value="P450"/>
</dbReference>
<evidence type="ECO:0000256" key="7">
    <source>
        <dbReference type="ARBA" id="ARBA00023002"/>
    </source>
</evidence>
<keyword evidence="11" id="KW-0472">Membrane</keyword>
<dbReference type="PRINTS" id="PR00463">
    <property type="entry name" value="EP450I"/>
</dbReference>
<proteinExistence type="inferred from homology"/>
<accession>A0A444ZX22</accession>
<dbReference type="AlphaFoldDB" id="A0A444ZX22"/>
<dbReference type="InterPro" id="IPR036396">
    <property type="entry name" value="Cyt_P450_sf"/>
</dbReference>
<keyword evidence="10" id="KW-0503">Monooxygenase</keyword>
<evidence type="ECO:0000256" key="10">
    <source>
        <dbReference type="RuleBase" id="RU000461"/>
    </source>
</evidence>
<keyword evidence="8 9" id="KW-0408">Iron</keyword>
<keyword evidence="7 10" id="KW-0560">Oxidoreductase</keyword>
<dbReference type="SUPFAM" id="SSF48264">
    <property type="entry name" value="Cytochrome P450"/>
    <property type="match status" value="1"/>
</dbReference>
<comment type="similarity">
    <text evidence="3 10">Belongs to the cytochrome P450 family.</text>
</comment>
<dbReference type="STRING" id="3818.A0A444ZX22"/>
<feature type="binding site" description="axial binding residue" evidence="9">
    <location>
        <position position="493"/>
    </location>
    <ligand>
        <name>heme</name>
        <dbReference type="ChEBI" id="CHEBI:30413"/>
    </ligand>
    <ligandPart>
        <name>Fe</name>
        <dbReference type="ChEBI" id="CHEBI:18248"/>
    </ligandPart>
</feature>
<evidence type="ECO:0000256" key="11">
    <source>
        <dbReference type="SAM" id="Phobius"/>
    </source>
</evidence>
<evidence type="ECO:0000256" key="6">
    <source>
        <dbReference type="ARBA" id="ARBA00022989"/>
    </source>
</evidence>
<dbReference type="GO" id="GO:0004497">
    <property type="term" value="F:monooxygenase activity"/>
    <property type="evidence" value="ECO:0007669"/>
    <property type="project" value="UniProtKB-KW"/>
</dbReference>
<dbReference type="GO" id="GO:0016705">
    <property type="term" value="F:oxidoreductase activity, acting on paired donors, with incorporation or reduction of molecular oxygen"/>
    <property type="evidence" value="ECO:0007669"/>
    <property type="project" value="InterPro"/>
</dbReference>
<keyword evidence="4 11" id="KW-0812">Transmembrane</keyword>
<comment type="cofactor">
    <cofactor evidence="1 9">
        <name>heme</name>
        <dbReference type="ChEBI" id="CHEBI:30413"/>
    </cofactor>
</comment>
<keyword evidence="13" id="KW-1185">Reference proteome</keyword>
<organism evidence="12 13">
    <name type="scientific">Arachis hypogaea</name>
    <name type="common">Peanut</name>
    <dbReference type="NCBI Taxonomy" id="3818"/>
    <lineage>
        <taxon>Eukaryota</taxon>
        <taxon>Viridiplantae</taxon>
        <taxon>Streptophyta</taxon>
        <taxon>Embryophyta</taxon>
        <taxon>Tracheophyta</taxon>
        <taxon>Spermatophyta</taxon>
        <taxon>Magnoliopsida</taxon>
        <taxon>eudicotyledons</taxon>
        <taxon>Gunneridae</taxon>
        <taxon>Pentapetalae</taxon>
        <taxon>rosids</taxon>
        <taxon>fabids</taxon>
        <taxon>Fabales</taxon>
        <taxon>Fabaceae</taxon>
        <taxon>Papilionoideae</taxon>
        <taxon>50 kb inversion clade</taxon>
        <taxon>dalbergioids sensu lato</taxon>
        <taxon>Dalbergieae</taxon>
        <taxon>Pterocarpus clade</taxon>
        <taxon>Arachis</taxon>
    </lineage>
</organism>
<dbReference type="Proteomes" id="UP000289738">
    <property type="component" value="Chromosome B03"/>
</dbReference>
<dbReference type="CDD" id="cd11043">
    <property type="entry name" value="CYP90-like"/>
    <property type="match status" value="1"/>
</dbReference>
<evidence type="ECO:0000313" key="13">
    <source>
        <dbReference type="Proteomes" id="UP000289738"/>
    </source>
</evidence>
<dbReference type="Pfam" id="PF00067">
    <property type="entry name" value="p450"/>
    <property type="match status" value="1"/>
</dbReference>
<dbReference type="InterPro" id="IPR002401">
    <property type="entry name" value="Cyt_P450_E_grp-I"/>
</dbReference>
<dbReference type="PROSITE" id="PS00086">
    <property type="entry name" value="CYTOCHROME_P450"/>
    <property type="match status" value="1"/>
</dbReference>
<evidence type="ECO:0000256" key="3">
    <source>
        <dbReference type="ARBA" id="ARBA00010617"/>
    </source>
</evidence>
<reference evidence="12 13" key="1">
    <citation type="submission" date="2019-01" db="EMBL/GenBank/DDBJ databases">
        <title>Sequencing of cultivated peanut Arachis hypogaea provides insights into genome evolution and oil improvement.</title>
        <authorList>
            <person name="Chen X."/>
        </authorList>
    </citation>
    <scope>NUCLEOTIDE SEQUENCE [LARGE SCALE GENOMIC DNA]</scope>
    <source>
        <strain evidence="13">cv. Fuhuasheng</strain>
        <tissue evidence="12">Leaves</tissue>
    </source>
</reference>
<evidence type="ECO:0000256" key="4">
    <source>
        <dbReference type="ARBA" id="ARBA00022692"/>
    </source>
</evidence>
<dbReference type="PANTHER" id="PTHR24286:SF209">
    <property type="entry name" value="BETA-AMYRIN 28-OXIDASE-LIKE"/>
    <property type="match status" value="1"/>
</dbReference>
<dbReference type="EMBL" id="SDMP01000013">
    <property type="protein sequence ID" value="RYR18785.1"/>
    <property type="molecule type" value="Genomic_DNA"/>
</dbReference>
<dbReference type="PANTHER" id="PTHR24286">
    <property type="entry name" value="CYTOCHROME P450 26"/>
    <property type="match status" value="1"/>
</dbReference>
<dbReference type="FunFam" id="1.10.630.10:FF:000022">
    <property type="entry name" value="Taxadiene 5-alpha hydroxylase"/>
    <property type="match status" value="1"/>
</dbReference>
<dbReference type="GO" id="GO:0020037">
    <property type="term" value="F:heme binding"/>
    <property type="evidence" value="ECO:0007669"/>
    <property type="project" value="InterPro"/>
</dbReference>
<name>A0A444ZX22_ARAHY</name>
<protein>
    <recommendedName>
        <fullName evidence="14">Cytochrome P450</fullName>
    </recommendedName>
</protein>
<evidence type="ECO:0000313" key="12">
    <source>
        <dbReference type="EMBL" id="RYR18785.1"/>
    </source>
</evidence>
<evidence type="ECO:0000256" key="8">
    <source>
        <dbReference type="ARBA" id="ARBA00023004"/>
    </source>
</evidence>
<dbReference type="GO" id="GO:0005506">
    <property type="term" value="F:iron ion binding"/>
    <property type="evidence" value="ECO:0007669"/>
    <property type="project" value="InterPro"/>
</dbReference>
<evidence type="ECO:0008006" key="14">
    <source>
        <dbReference type="Google" id="ProtNLM"/>
    </source>
</evidence>
<keyword evidence="6 11" id="KW-1133">Transmembrane helix</keyword>
<dbReference type="InterPro" id="IPR001128">
    <property type="entry name" value="Cyt_P450"/>
</dbReference>
<feature type="transmembrane region" description="Helical" evidence="11">
    <location>
        <begin position="74"/>
        <end position="91"/>
    </location>
</feature>
<dbReference type="GO" id="GO:0016020">
    <property type="term" value="C:membrane"/>
    <property type="evidence" value="ECO:0007669"/>
    <property type="project" value="UniProtKB-SubCell"/>
</dbReference>
<dbReference type="Gene3D" id="1.10.630.10">
    <property type="entry name" value="Cytochrome P450"/>
    <property type="match status" value="1"/>
</dbReference>
<dbReference type="InterPro" id="IPR017972">
    <property type="entry name" value="Cyt_P450_CS"/>
</dbReference>
<gene>
    <name evidence="12" type="ORF">Ahy_B03g063397</name>
</gene>
<keyword evidence="5 9" id="KW-0479">Metal-binding</keyword>
<evidence type="ECO:0000256" key="2">
    <source>
        <dbReference type="ARBA" id="ARBA00004167"/>
    </source>
</evidence>
<evidence type="ECO:0000256" key="1">
    <source>
        <dbReference type="ARBA" id="ARBA00001971"/>
    </source>
</evidence>